<dbReference type="PROSITE" id="PS50848">
    <property type="entry name" value="START"/>
    <property type="match status" value="1"/>
</dbReference>
<evidence type="ECO:0000256" key="2">
    <source>
        <dbReference type="ARBA" id="ARBA00023125"/>
    </source>
</evidence>
<name>A0A2Z6P5Z2_TRISU</name>
<gene>
    <name evidence="7" type="ORF">TSUD_416010</name>
</gene>
<evidence type="ECO:0000313" key="7">
    <source>
        <dbReference type="EMBL" id="GAU51814.1"/>
    </source>
</evidence>
<dbReference type="Gene3D" id="3.30.530.20">
    <property type="match status" value="1"/>
</dbReference>
<accession>A0A2Z6P5Z2</accession>
<dbReference type="InterPro" id="IPR002913">
    <property type="entry name" value="START_lipid-bd_dom"/>
</dbReference>
<keyword evidence="5" id="KW-0539">Nucleus</keyword>
<keyword evidence="3" id="KW-0371">Homeobox</keyword>
<dbReference type="CDD" id="cd08875">
    <property type="entry name" value="START_ArGLABRA2_like"/>
    <property type="match status" value="1"/>
</dbReference>
<keyword evidence="1" id="KW-0805">Transcription regulation</keyword>
<evidence type="ECO:0000259" key="6">
    <source>
        <dbReference type="PROSITE" id="PS50848"/>
    </source>
</evidence>
<evidence type="ECO:0000256" key="4">
    <source>
        <dbReference type="ARBA" id="ARBA00023163"/>
    </source>
</evidence>
<dbReference type="Proteomes" id="UP000242715">
    <property type="component" value="Unassembled WGS sequence"/>
</dbReference>
<evidence type="ECO:0000313" key="8">
    <source>
        <dbReference type="Proteomes" id="UP000242715"/>
    </source>
</evidence>
<dbReference type="OrthoDB" id="1422316at2759"/>
<dbReference type="InterPro" id="IPR042160">
    <property type="entry name" value="HD-Zip_IV"/>
</dbReference>
<keyword evidence="8" id="KW-1185">Reference proteome</keyword>
<feature type="domain" description="START" evidence="6">
    <location>
        <begin position="10"/>
        <end position="248"/>
    </location>
</feature>
<dbReference type="InterPro" id="IPR057993">
    <property type="entry name" value="HD-Zip_IV_C"/>
</dbReference>
<dbReference type="Pfam" id="PF25797">
    <property type="entry name" value="PDF2_C"/>
    <property type="match status" value="1"/>
</dbReference>
<keyword evidence="2" id="KW-0238">DNA-binding</keyword>
<dbReference type="AlphaFoldDB" id="A0A2Z6P5Z2"/>
<keyword evidence="4" id="KW-0804">Transcription</keyword>
<dbReference type="EMBL" id="DF975624">
    <property type="protein sequence ID" value="GAU51814.1"/>
    <property type="molecule type" value="Genomic_DNA"/>
</dbReference>
<organism evidence="7 8">
    <name type="scientific">Trifolium subterraneum</name>
    <name type="common">Subterranean clover</name>
    <dbReference type="NCBI Taxonomy" id="3900"/>
    <lineage>
        <taxon>Eukaryota</taxon>
        <taxon>Viridiplantae</taxon>
        <taxon>Streptophyta</taxon>
        <taxon>Embryophyta</taxon>
        <taxon>Tracheophyta</taxon>
        <taxon>Spermatophyta</taxon>
        <taxon>Magnoliopsida</taxon>
        <taxon>eudicotyledons</taxon>
        <taxon>Gunneridae</taxon>
        <taxon>Pentapetalae</taxon>
        <taxon>rosids</taxon>
        <taxon>fabids</taxon>
        <taxon>Fabales</taxon>
        <taxon>Fabaceae</taxon>
        <taxon>Papilionoideae</taxon>
        <taxon>50 kb inversion clade</taxon>
        <taxon>NPAAA clade</taxon>
        <taxon>Hologalegina</taxon>
        <taxon>IRL clade</taxon>
        <taxon>Trifolieae</taxon>
        <taxon>Trifolium</taxon>
    </lineage>
</organism>
<evidence type="ECO:0000256" key="1">
    <source>
        <dbReference type="ARBA" id="ARBA00023015"/>
    </source>
</evidence>
<reference evidence="8" key="1">
    <citation type="journal article" date="2017" name="Front. Plant Sci.">
        <title>Climate Clever Clovers: New Paradigm to Reduce the Environmental Footprint of Ruminants by Breeding Low Methanogenic Forages Utilizing Haplotype Variation.</title>
        <authorList>
            <person name="Kaur P."/>
            <person name="Appels R."/>
            <person name="Bayer P.E."/>
            <person name="Keeble-Gagnere G."/>
            <person name="Wang J."/>
            <person name="Hirakawa H."/>
            <person name="Shirasawa K."/>
            <person name="Vercoe P."/>
            <person name="Stefanova K."/>
            <person name="Durmic Z."/>
            <person name="Nichols P."/>
            <person name="Revell C."/>
            <person name="Isobe S.N."/>
            <person name="Edwards D."/>
            <person name="Erskine W."/>
        </authorList>
    </citation>
    <scope>NUCLEOTIDE SEQUENCE [LARGE SCALE GENOMIC DNA]</scope>
    <source>
        <strain evidence="8">cv. Daliak</strain>
    </source>
</reference>
<dbReference type="Pfam" id="PF01852">
    <property type="entry name" value="START"/>
    <property type="match status" value="1"/>
</dbReference>
<sequence>MLVNRSTQNYDEENKLISQVAILAIEELVRLVRTNEPFWINISNTHQDGRYTLDHESYYQVFHKNNHIRGDNVSEESSKYSGIVGIDGMKLVDLFIDSDKWRNLFPTIVTKGETTKVLEIGLSENRDGALLLMNEEMHILSPLVRPREFNIIRYCKQVYVGVWMITDVSFDSTRPNTPHLSCSWKHPSGCIISEMPNKSCMVTWIEHVEVEDMVYTHRMFRDFVANNNLYGAESWIKELQRMLIQIIEGRRSAMKIAHRMVQIFCECLTMVGQLEFQHLNLDNSIGGVRVSLRQASIDQPNGIIVVVATTLWLPLPAEYWDVMAYGNPMYEISHISNGLYPGNCTSIFQSEALKDLKNTQKLEEVLSEAIKSFHSEVLNNHPLKKELSSVL</sequence>
<protein>
    <recommendedName>
        <fullName evidence="6">START domain-containing protein</fullName>
    </recommendedName>
</protein>
<dbReference type="SUPFAM" id="SSF55961">
    <property type="entry name" value="Bet v1-like"/>
    <property type="match status" value="1"/>
</dbReference>
<dbReference type="PANTHER" id="PTHR45654">
    <property type="entry name" value="HOMEOBOX-LEUCINE ZIPPER PROTEIN MERISTEM L1"/>
    <property type="match status" value="1"/>
</dbReference>
<dbReference type="SMART" id="SM00234">
    <property type="entry name" value="START"/>
    <property type="match status" value="1"/>
</dbReference>
<evidence type="ECO:0000256" key="5">
    <source>
        <dbReference type="ARBA" id="ARBA00023242"/>
    </source>
</evidence>
<dbReference type="GO" id="GO:0008289">
    <property type="term" value="F:lipid binding"/>
    <property type="evidence" value="ECO:0007669"/>
    <property type="project" value="InterPro"/>
</dbReference>
<proteinExistence type="predicted"/>
<dbReference type="GO" id="GO:0003677">
    <property type="term" value="F:DNA binding"/>
    <property type="evidence" value="ECO:0007669"/>
    <property type="project" value="UniProtKB-KW"/>
</dbReference>
<evidence type="ECO:0000256" key="3">
    <source>
        <dbReference type="ARBA" id="ARBA00023155"/>
    </source>
</evidence>
<dbReference type="InterPro" id="IPR023393">
    <property type="entry name" value="START-like_dom_sf"/>
</dbReference>
<dbReference type="PANTHER" id="PTHR45654:SF9">
    <property type="entry name" value="HOMEOBOX-LEUCINE ZIPPER PROTEIN HDG10-RELATED"/>
    <property type="match status" value="1"/>
</dbReference>